<keyword evidence="3" id="KW-1185">Reference proteome</keyword>
<evidence type="ECO:0000256" key="1">
    <source>
        <dbReference type="SAM" id="SignalP"/>
    </source>
</evidence>
<dbReference type="Proteomes" id="UP001596364">
    <property type="component" value="Unassembled WGS sequence"/>
</dbReference>
<feature type="chain" id="PRO_5046792946" description="Exonuclease III" evidence="1">
    <location>
        <begin position="19"/>
        <end position="135"/>
    </location>
</feature>
<accession>A0ABW1XHA1</accession>
<dbReference type="EMBL" id="JBHSUS010000001">
    <property type="protein sequence ID" value="MFC6438732.1"/>
    <property type="molecule type" value="Genomic_DNA"/>
</dbReference>
<name>A0ABW1XHA1_9ALTE</name>
<proteinExistence type="predicted"/>
<evidence type="ECO:0000313" key="2">
    <source>
        <dbReference type="EMBL" id="MFC6438732.1"/>
    </source>
</evidence>
<gene>
    <name evidence="2" type="ORF">ACFP85_00960</name>
</gene>
<comment type="caution">
    <text evidence="2">The sequence shown here is derived from an EMBL/GenBank/DDBJ whole genome shotgun (WGS) entry which is preliminary data.</text>
</comment>
<protein>
    <recommendedName>
        <fullName evidence="4">Exonuclease III</fullName>
    </recommendedName>
</protein>
<evidence type="ECO:0008006" key="4">
    <source>
        <dbReference type="Google" id="ProtNLM"/>
    </source>
</evidence>
<evidence type="ECO:0000313" key="3">
    <source>
        <dbReference type="Proteomes" id="UP001596364"/>
    </source>
</evidence>
<dbReference type="RefSeq" id="WP_131259384.1">
    <property type="nucleotide sequence ID" value="NZ_JBHSUS010000001.1"/>
</dbReference>
<organism evidence="2 3">
    <name type="scientific">Pseudobowmanella zhangzhouensis</name>
    <dbReference type="NCBI Taxonomy" id="1537679"/>
    <lineage>
        <taxon>Bacteria</taxon>
        <taxon>Pseudomonadati</taxon>
        <taxon>Pseudomonadota</taxon>
        <taxon>Gammaproteobacteria</taxon>
        <taxon>Alteromonadales</taxon>
        <taxon>Alteromonadaceae</taxon>
    </lineage>
</organism>
<sequence>MKKVLAVVAMLVSASVNASEVRYVPVDESIYSNLCVVAAVQGLQAAQQQGGAEFDATIRCNGKLIADFARKIKVAAEPVLPVTYKVIAANDQPESALCVRAVKEGVGALQLPREELNNIYCNGRTLPNFARTYAK</sequence>
<reference evidence="3" key="1">
    <citation type="journal article" date="2019" name="Int. J. Syst. Evol. Microbiol.">
        <title>The Global Catalogue of Microorganisms (GCM) 10K type strain sequencing project: providing services to taxonomists for standard genome sequencing and annotation.</title>
        <authorList>
            <consortium name="The Broad Institute Genomics Platform"/>
            <consortium name="The Broad Institute Genome Sequencing Center for Infectious Disease"/>
            <person name="Wu L."/>
            <person name="Ma J."/>
        </authorList>
    </citation>
    <scope>NUCLEOTIDE SEQUENCE [LARGE SCALE GENOMIC DNA]</scope>
    <source>
        <strain evidence="3">CGMCC 1.16031</strain>
    </source>
</reference>
<keyword evidence="1" id="KW-0732">Signal</keyword>
<feature type="signal peptide" evidence="1">
    <location>
        <begin position="1"/>
        <end position="18"/>
    </location>
</feature>